<dbReference type="InterPro" id="IPR011009">
    <property type="entry name" value="Kinase-like_dom_sf"/>
</dbReference>
<dbReference type="InterPro" id="IPR000719">
    <property type="entry name" value="Prot_kinase_dom"/>
</dbReference>
<evidence type="ECO:0000313" key="8">
    <source>
        <dbReference type="WBParaSite" id="ACOC_0000153501-mRNA-1"/>
    </source>
</evidence>
<dbReference type="GO" id="GO:0005524">
    <property type="term" value="F:ATP binding"/>
    <property type="evidence" value="ECO:0007669"/>
    <property type="project" value="UniProtKB-UniRule"/>
</dbReference>
<dbReference type="PROSITE" id="PS00107">
    <property type="entry name" value="PROTEIN_KINASE_ATP"/>
    <property type="match status" value="1"/>
</dbReference>
<dbReference type="OrthoDB" id="546826at2759"/>
<dbReference type="SUPFAM" id="SSF56112">
    <property type="entry name" value="Protein kinase-like (PK-like)"/>
    <property type="match status" value="1"/>
</dbReference>
<feature type="transmembrane region" description="Helical" evidence="4">
    <location>
        <begin position="21"/>
        <end position="44"/>
    </location>
</feature>
<dbReference type="OMA" id="WNADCAR"/>
<dbReference type="PROSITE" id="PS50011">
    <property type="entry name" value="PROTEIN_KINASE_DOM"/>
    <property type="match status" value="1"/>
</dbReference>
<dbReference type="STRING" id="334426.A0A158PE54"/>
<gene>
    <name evidence="6" type="ORF">ACOC_LOCUS1536</name>
</gene>
<evidence type="ECO:0000313" key="7">
    <source>
        <dbReference type="Proteomes" id="UP000267027"/>
    </source>
</evidence>
<keyword evidence="4" id="KW-0472">Membrane</keyword>
<dbReference type="InterPro" id="IPR001245">
    <property type="entry name" value="Ser-Thr/Tyr_kinase_cat_dom"/>
</dbReference>
<dbReference type="AlphaFoldDB" id="A0A158PE54"/>
<accession>A0A158PE54</accession>
<keyword evidence="4" id="KW-0812">Transmembrane</keyword>
<reference evidence="8" key="1">
    <citation type="submission" date="2016-04" db="UniProtKB">
        <authorList>
            <consortium name="WormBaseParasite"/>
        </authorList>
    </citation>
    <scope>IDENTIFICATION</scope>
</reference>
<keyword evidence="7" id="KW-1185">Reference proteome</keyword>
<dbReference type="Pfam" id="PF24664">
    <property type="entry name" value="Monjiviricetes_fusion"/>
    <property type="match status" value="1"/>
</dbReference>
<dbReference type="WBParaSite" id="ACOC_0000153501-mRNA-1">
    <property type="protein sequence ID" value="ACOC_0000153501-mRNA-1"/>
    <property type="gene ID" value="ACOC_0000153501"/>
</dbReference>
<evidence type="ECO:0000256" key="4">
    <source>
        <dbReference type="SAM" id="Phobius"/>
    </source>
</evidence>
<dbReference type="GO" id="GO:0004713">
    <property type="term" value="F:protein tyrosine kinase activity"/>
    <property type="evidence" value="ECO:0007669"/>
    <property type="project" value="InterPro"/>
</dbReference>
<dbReference type="EMBL" id="UYYA01000235">
    <property type="protein sequence ID" value="VDM53121.1"/>
    <property type="molecule type" value="Genomic_DNA"/>
</dbReference>
<dbReference type="Gene3D" id="3.30.200.20">
    <property type="entry name" value="Phosphorylase Kinase, domain 1"/>
    <property type="match status" value="1"/>
</dbReference>
<organism evidence="8">
    <name type="scientific">Angiostrongylus costaricensis</name>
    <name type="common">Nematode worm</name>
    <dbReference type="NCBI Taxonomy" id="334426"/>
    <lineage>
        <taxon>Eukaryota</taxon>
        <taxon>Metazoa</taxon>
        <taxon>Ecdysozoa</taxon>
        <taxon>Nematoda</taxon>
        <taxon>Chromadorea</taxon>
        <taxon>Rhabditida</taxon>
        <taxon>Rhabditina</taxon>
        <taxon>Rhabditomorpha</taxon>
        <taxon>Strongyloidea</taxon>
        <taxon>Metastrongylidae</taxon>
        <taxon>Angiostrongylus</taxon>
    </lineage>
</organism>
<dbReference type="InterPro" id="IPR020635">
    <property type="entry name" value="Tyr_kinase_cat_dom"/>
</dbReference>
<proteinExistence type="predicted"/>
<name>A0A158PE54_ANGCS</name>
<evidence type="ECO:0000256" key="3">
    <source>
        <dbReference type="PROSITE-ProRule" id="PRU10141"/>
    </source>
</evidence>
<dbReference type="SMART" id="SM00219">
    <property type="entry name" value="TyrKc"/>
    <property type="match status" value="1"/>
</dbReference>
<dbReference type="PANTHER" id="PTHR24418">
    <property type="entry name" value="TYROSINE-PROTEIN KINASE"/>
    <property type="match status" value="1"/>
</dbReference>
<keyword evidence="4" id="KW-1133">Transmembrane helix</keyword>
<dbReference type="Proteomes" id="UP000267027">
    <property type="component" value="Unassembled WGS sequence"/>
</dbReference>
<feature type="domain" description="Protein kinase" evidence="5">
    <location>
        <begin position="286"/>
        <end position="545"/>
    </location>
</feature>
<feature type="binding site" evidence="3">
    <location>
        <position position="318"/>
    </location>
    <ligand>
        <name>ATP</name>
        <dbReference type="ChEBI" id="CHEBI:30616"/>
    </ligand>
</feature>
<evidence type="ECO:0000256" key="2">
    <source>
        <dbReference type="ARBA" id="ARBA00022840"/>
    </source>
</evidence>
<dbReference type="Gene3D" id="1.10.510.10">
    <property type="entry name" value="Transferase(Phosphotransferase) domain 1"/>
    <property type="match status" value="2"/>
</dbReference>
<protein>
    <submittedName>
        <fullName evidence="8">Protein kinase domain-containing protein</fullName>
    </submittedName>
</protein>
<dbReference type="InterPro" id="IPR017441">
    <property type="entry name" value="Protein_kinase_ATP_BS"/>
</dbReference>
<keyword evidence="2 3" id="KW-0067">ATP-binding</keyword>
<reference evidence="6 7" key="2">
    <citation type="submission" date="2018-11" db="EMBL/GenBank/DDBJ databases">
        <authorList>
            <consortium name="Pathogen Informatics"/>
        </authorList>
    </citation>
    <scope>NUCLEOTIDE SEQUENCE [LARGE SCALE GENOMIC DNA]</scope>
    <source>
        <strain evidence="6 7">Costa Rica</strain>
    </source>
</reference>
<keyword evidence="1 3" id="KW-0547">Nucleotide-binding</keyword>
<sequence>MSILIAILEVYPTNITLDITLSLVQLTVIMAILLLSGCNAFIAYDCTMSAVNITEIDRTSIIPCDIHFETASQTKSIIQLMQIAEKIDVKVTLRKVVTGDNLTDSRDSKQPGGQKEEKKIQITKIRDSEAGGLPSVKNEDFFHGFMPREQEQFIISVRVKPPSVDIGVMFILHIWKPLPICKAKLRDITCNACFFQRGGGVVLTNKTDEEIEAEKKRAEQEMRHIFIKYSLIEYHKRHKIPIDEEKTILKRAIKKADWQLNHEQIIKYEIFCTFRNLKKCFPVFVCFRTKRLGSGAFGDVYKGILRSGLIDKREVAIKTINGSISAEENEKLFQEAMLMKTLVHPNVVLLIGVASNEEPVMIVMELAPDIPSSYGRDYSDTKKRFLGGAVLDAVQAKPGPSVYIRIKYILGAANGLTYLSGKGIIHRDIAARNTLIGKNNVAKISDFGLSCLGAQKKEKTLKKVFHDGMTPYDKFSNTAAVRKFVLAGNRLNNESDKYPEYLWNLTQACWKQDGADRPTFETIANIIESQMEDYNETVEPFWKFW</sequence>
<dbReference type="Pfam" id="PF07714">
    <property type="entry name" value="PK_Tyr_Ser-Thr"/>
    <property type="match status" value="2"/>
</dbReference>
<evidence type="ECO:0000256" key="1">
    <source>
        <dbReference type="ARBA" id="ARBA00022741"/>
    </source>
</evidence>
<evidence type="ECO:0000313" key="6">
    <source>
        <dbReference type="EMBL" id="VDM53121.1"/>
    </source>
</evidence>
<evidence type="ECO:0000259" key="5">
    <source>
        <dbReference type="PROSITE" id="PS50011"/>
    </source>
</evidence>
<dbReference type="InterPro" id="IPR050198">
    <property type="entry name" value="Non-receptor_tyrosine_kinases"/>
</dbReference>